<evidence type="ECO:0000256" key="1">
    <source>
        <dbReference type="ARBA" id="ARBA00001946"/>
    </source>
</evidence>
<dbReference type="CDD" id="cd10807">
    <property type="entry name" value="YdjC_like_3"/>
    <property type="match status" value="1"/>
</dbReference>
<evidence type="ECO:0000256" key="4">
    <source>
        <dbReference type="ARBA" id="ARBA00022842"/>
    </source>
</evidence>
<keyword evidence="2" id="KW-0479">Metal-binding</keyword>
<keyword evidence="3" id="KW-0378">Hydrolase</keyword>
<dbReference type="Proteomes" id="UP000230709">
    <property type="component" value="Chromosome"/>
</dbReference>
<name>A0A2D2CZP6_METT3</name>
<evidence type="ECO:0000256" key="5">
    <source>
        <dbReference type="ARBA" id="ARBA00023277"/>
    </source>
</evidence>
<protein>
    <submittedName>
        <fullName evidence="6">ChbG/HpnK family deacetylase</fullName>
    </submittedName>
</protein>
<dbReference type="SUPFAM" id="SSF88713">
    <property type="entry name" value="Glycoside hydrolase/deacetylase"/>
    <property type="match status" value="1"/>
</dbReference>
<reference evidence="7" key="1">
    <citation type="submission" date="2017-10" db="EMBL/GenBank/DDBJ databases">
        <title>Completed PacBio SMRT sequence of Methylosinus trichosporium OB3b reveals presence of a third large plasmid.</title>
        <authorList>
            <person name="Charles T.C."/>
            <person name="Lynch M.D.J."/>
            <person name="Heil J.R."/>
            <person name="Cheng J."/>
        </authorList>
    </citation>
    <scope>NUCLEOTIDE SEQUENCE [LARGE SCALE GENOMIC DNA]</scope>
    <source>
        <strain evidence="7">OB3b</strain>
    </source>
</reference>
<sequence length="281" mass="30983">MAARSITLCADDYGLSMGVSHGILEALEAGRLSAVSAMTNGLVWPAMGCELARRRLDADIGLHFNLTLGAPLSPMPKFAPNGMLPPVGEVIRAAMRGRLPMDEIKTEIERQLDRFIAVMGRAPDHLDGHQHVHALPGIRTALLDALERRDLGGRVWLRDAGDKLFRIVLRGSDMRKALAVRAIGRGFEREARERGFPLNDGFAGFSDFDPEGDYAARFENYLRAPGERHLVMCHPGRVDQDLIALDPVTVTREQELAFLLSPVFEEVMTLRGARLGRLGRA</sequence>
<comment type="cofactor">
    <cofactor evidence="1">
        <name>Mg(2+)</name>
        <dbReference type="ChEBI" id="CHEBI:18420"/>
    </cofactor>
</comment>
<keyword evidence="7" id="KW-1185">Reference proteome</keyword>
<accession>A0A2D2CZP6</accession>
<dbReference type="AlphaFoldDB" id="A0A2D2CZP6"/>
<keyword evidence="5" id="KW-0119">Carbohydrate metabolism</keyword>
<dbReference type="InterPro" id="IPR011330">
    <property type="entry name" value="Glyco_hydro/deAcase_b/a-brl"/>
</dbReference>
<proteinExistence type="predicted"/>
<keyword evidence="4" id="KW-0460">Magnesium</keyword>
<dbReference type="PANTHER" id="PTHR31609:SF1">
    <property type="entry name" value="CARBOHYDRATE DEACETYLASE"/>
    <property type="match status" value="1"/>
</dbReference>
<dbReference type="GO" id="GO:0005975">
    <property type="term" value="P:carbohydrate metabolic process"/>
    <property type="evidence" value="ECO:0007669"/>
    <property type="project" value="InterPro"/>
</dbReference>
<dbReference type="GO" id="GO:0016787">
    <property type="term" value="F:hydrolase activity"/>
    <property type="evidence" value="ECO:0007669"/>
    <property type="project" value="UniProtKB-KW"/>
</dbReference>
<evidence type="ECO:0000256" key="2">
    <source>
        <dbReference type="ARBA" id="ARBA00022723"/>
    </source>
</evidence>
<organism evidence="6 7">
    <name type="scientific">Methylosinus trichosporium (strain ATCC 35070 / NCIMB 11131 / UNIQEM 75 / OB3b)</name>
    <dbReference type="NCBI Taxonomy" id="595536"/>
    <lineage>
        <taxon>Bacteria</taxon>
        <taxon>Pseudomonadati</taxon>
        <taxon>Pseudomonadota</taxon>
        <taxon>Alphaproteobacteria</taxon>
        <taxon>Hyphomicrobiales</taxon>
        <taxon>Methylocystaceae</taxon>
        <taxon>Methylosinus</taxon>
    </lineage>
</organism>
<evidence type="ECO:0000313" key="7">
    <source>
        <dbReference type="Proteomes" id="UP000230709"/>
    </source>
</evidence>
<dbReference type="GO" id="GO:0046872">
    <property type="term" value="F:metal ion binding"/>
    <property type="evidence" value="ECO:0007669"/>
    <property type="project" value="UniProtKB-KW"/>
</dbReference>
<dbReference type="GO" id="GO:0019213">
    <property type="term" value="F:deacetylase activity"/>
    <property type="evidence" value="ECO:0007669"/>
    <property type="project" value="TreeGrafter"/>
</dbReference>
<dbReference type="KEGG" id="mtw:CQW49_10295"/>
<dbReference type="InterPro" id="IPR006879">
    <property type="entry name" value="YdjC-like"/>
</dbReference>
<evidence type="ECO:0000256" key="3">
    <source>
        <dbReference type="ARBA" id="ARBA00022801"/>
    </source>
</evidence>
<evidence type="ECO:0000313" key="6">
    <source>
        <dbReference type="EMBL" id="ATQ68217.1"/>
    </source>
</evidence>
<dbReference type="EMBL" id="CP023737">
    <property type="protein sequence ID" value="ATQ68217.1"/>
    <property type="molecule type" value="Genomic_DNA"/>
</dbReference>
<dbReference type="Gene3D" id="3.20.20.370">
    <property type="entry name" value="Glycoside hydrolase/deacetylase"/>
    <property type="match status" value="1"/>
</dbReference>
<dbReference type="STRING" id="595536.GCA_000178815_03103"/>
<dbReference type="PANTHER" id="PTHR31609">
    <property type="entry name" value="YDJC DEACETYLASE FAMILY MEMBER"/>
    <property type="match status" value="1"/>
</dbReference>
<gene>
    <name evidence="6" type="ORF">CQW49_10295</name>
</gene>
<dbReference type="RefSeq" id="WP_003613570.1">
    <property type="nucleotide sequence ID" value="NZ_ADVE02000001.1"/>
</dbReference>
<dbReference type="Pfam" id="PF04794">
    <property type="entry name" value="YdjC"/>
    <property type="match status" value="1"/>
</dbReference>